<dbReference type="AlphaFoldDB" id="A0A2P2MI22"/>
<sequence>MNQNLDLHTGNSRQEHSLWSRSQNHQLFRCRVSLLAQQSVSTQNLAQTHMFPILLCYLSLENNHALPQYLDFHYMKTILLGSSCLSH</sequence>
<evidence type="ECO:0000313" key="1">
    <source>
        <dbReference type="EMBL" id="MBX29893.1"/>
    </source>
</evidence>
<protein>
    <submittedName>
        <fullName evidence="1">Uncharacterized protein MANES_15G182200</fullName>
    </submittedName>
</protein>
<proteinExistence type="predicted"/>
<dbReference type="EMBL" id="GGEC01049409">
    <property type="protein sequence ID" value="MBX29893.1"/>
    <property type="molecule type" value="Transcribed_RNA"/>
</dbReference>
<reference evidence="1" key="1">
    <citation type="submission" date="2018-02" db="EMBL/GenBank/DDBJ databases">
        <title>Rhizophora mucronata_Transcriptome.</title>
        <authorList>
            <person name="Meera S.P."/>
            <person name="Sreeshan A."/>
            <person name="Augustine A."/>
        </authorList>
    </citation>
    <scope>NUCLEOTIDE SEQUENCE</scope>
    <source>
        <tissue evidence="1">Leaf</tissue>
    </source>
</reference>
<accession>A0A2P2MI22</accession>
<name>A0A2P2MI22_RHIMU</name>
<organism evidence="1">
    <name type="scientific">Rhizophora mucronata</name>
    <name type="common">Asiatic mangrove</name>
    <dbReference type="NCBI Taxonomy" id="61149"/>
    <lineage>
        <taxon>Eukaryota</taxon>
        <taxon>Viridiplantae</taxon>
        <taxon>Streptophyta</taxon>
        <taxon>Embryophyta</taxon>
        <taxon>Tracheophyta</taxon>
        <taxon>Spermatophyta</taxon>
        <taxon>Magnoliopsida</taxon>
        <taxon>eudicotyledons</taxon>
        <taxon>Gunneridae</taxon>
        <taxon>Pentapetalae</taxon>
        <taxon>rosids</taxon>
        <taxon>fabids</taxon>
        <taxon>Malpighiales</taxon>
        <taxon>Rhizophoraceae</taxon>
        <taxon>Rhizophora</taxon>
    </lineage>
</organism>